<sequence>MRGCIEHEIWLNALFYFVETIYIVLLFSLPRISFFLDFFFLVVFSLAYVINST</sequence>
<comment type="caution">
    <text evidence="2">The sequence shown here is derived from an EMBL/GenBank/DDBJ whole genome shotgun (WGS) entry which is preliminary data.</text>
</comment>
<keyword evidence="3" id="KW-1185">Reference proteome</keyword>
<keyword evidence="1" id="KW-0812">Transmembrane</keyword>
<keyword evidence="1" id="KW-1133">Transmembrane helix</keyword>
<keyword evidence="1" id="KW-0472">Membrane</keyword>
<protein>
    <submittedName>
        <fullName evidence="2">Uncharacterized protein</fullName>
    </submittedName>
</protein>
<dbReference type="EMBL" id="WOCE01000025">
    <property type="protein sequence ID" value="KAE9585507.1"/>
    <property type="molecule type" value="Genomic_DNA"/>
</dbReference>
<dbReference type="AlphaFoldDB" id="A0A6A4NFR6"/>
<gene>
    <name evidence="2" type="ORF">Lalb_Chr25g0289681</name>
</gene>
<accession>A0A6A4NFR6</accession>
<evidence type="ECO:0000313" key="3">
    <source>
        <dbReference type="Proteomes" id="UP000447434"/>
    </source>
</evidence>
<feature type="transmembrane region" description="Helical" evidence="1">
    <location>
        <begin position="32"/>
        <end position="50"/>
    </location>
</feature>
<proteinExistence type="predicted"/>
<feature type="transmembrane region" description="Helical" evidence="1">
    <location>
        <begin position="9"/>
        <end position="26"/>
    </location>
</feature>
<organism evidence="2 3">
    <name type="scientific">Lupinus albus</name>
    <name type="common">White lupine</name>
    <name type="synonym">Lupinus termis</name>
    <dbReference type="NCBI Taxonomy" id="3870"/>
    <lineage>
        <taxon>Eukaryota</taxon>
        <taxon>Viridiplantae</taxon>
        <taxon>Streptophyta</taxon>
        <taxon>Embryophyta</taxon>
        <taxon>Tracheophyta</taxon>
        <taxon>Spermatophyta</taxon>
        <taxon>Magnoliopsida</taxon>
        <taxon>eudicotyledons</taxon>
        <taxon>Gunneridae</taxon>
        <taxon>Pentapetalae</taxon>
        <taxon>rosids</taxon>
        <taxon>fabids</taxon>
        <taxon>Fabales</taxon>
        <taxon>Fabaceae</taxon>
        <taxon>Papilionoideae</taxon>
        <taxon>50 kb inversion clade</taxon>
        <taxon>genistoids sensu lato</taxon>
        <taxon>core genistoids</taxon>
        <taxon>Genisteae</taxon>
        <taxon>Lupinus</taxon>
    </lineage>
</organism>
<dbReference type="Proteomes" id="UP000447434">
    <property type="component" value="Chromosome 25"/>
</dbReference>
<reference evidence="3" key="1">
    <citation type="journal article" date="2020" name="Nat. Commun.">
        <title>Genome sequence of the cluster root forming white lupin.</title>
        <authorList>
            <person name="Hufnagel B."/>
            <person name="Marques A."/>
            <person name="Soriano A."/>
            <person name="Marques L."/>
            <person name="Divol F."/>
            <person name="Doumas P."/>
            <person name="Sallet E."/>
            <person name="Mancinotti D."/>
            <person name="Carrere S."/>
            <person name="Marande W."/>
            <person name="Arribat S."/>
            <person name="Keller J."/>
            <person name="Huneau C."/>
            <person name="Blein T."/>
            <person name="Aime D."/>
            <person name="Laguerre M."/>
            <person name="Taylor J."/>
            <person name="Schubert V."/>
            <person name="Nelson M."/>
            <person name="Geu-Flores F."/>
            <person name="Crespi M."/>
            <person name="Gallardo-Guerrero K."/>
            <person name="Delaux P.-M."/>
            <person name="Salse J."/>
            <person name="Berges H."/>
            <person name="Guyot R."/>
            <person name="Gouzy J."/>
            <person name="Peret B."/>
        </authorList>
    </citation>
    <scope>NUCLEOTIDE SEQUENCE [LARGE SCALE GENOMIC DNA]</scope>
    <source>
        <strain evidence="3">cv. Amiga</strain>
    </source>
</reference>
<evidence type="ECO:0000313" key="2">
    <source>
        <dbReference type="EMBL" id="KAE9585507.1"/>
    </source>
</evidence>
<evidence type="ECO:0000256" key="1">
    <source>
        <dbReference type="SAM" id="Phobius"/>
    </source>
</evidence>
<name>A0A6A4NFR6_LUPAL</name>